<dbReference type="EMBL" id="MK072084">
    <property type="protein sequence ID" value="AYV78576.1"/>
    <property type="molecule type" value="Genomic_DNA"/>
</dbReference>
<dbReference type="PANTHER" id="PTHR24198">
    <property type="entry name" value="ANKYRIN REPEAT AND PROTEIN KINASE DOMAIN-CONTAINING PROTEIN"/>
    <property type="match status" value="1"/>
</dbReference>
<evidence type="ECO:0000256" key="1">
    <source>
        <dbReference type="ARBA" id="ARBA00022737"/>
    </source>
</evidence>
<dbReference type="SMART" id="SM00248">
    <property type="entry name" value="ANK"/>
    <property type="match status" value="7"/>
</dbReference>
<reference evidence="3" key="1">
    <citation type="submission" date="2018-10" db="EMBL/GenBank/DDBJ databases">
        <title>Hidden diversity of soil giant viruses.</title>
        <authorList>
            <person name="Schulz F."/>
            <person name="Alteio L."/>
            <person name="Goudeau D."/>
            <person name="Ryan E.M."/>
            <person name="Malmstrom R.R."/>
            <person name="Blanchard J."/>
            <person name="Woyke T."/>
        </authorList>
    </citation>
    <scope>NUCLEOTIDE SEQUENCE</scope>
    <source>
        <strain evidence="3">EDV1</strain>
    </source>
</reference>
<proteinExistence type="predicted"/>
<evidence type="ECO:0000313" key="3">
    <source>
        <dbReference type="EMBL" id="AYV78576.1"/>
    </source>
</evidence>
<gene>
    <name evidence="3" type="ORF">Edafosvirus19_3</name>
</gene>
<dbReference type="InterPro" id="IPR002110">
    <property type="entry name" value="Ankyrin_rpt"/>
</dbReference>
<dbReference type="Pfam" id="PF12796">
    <property type="entry name" value="Ank_2"/>
    <property type="match status" value="1"/>
</dbReference>
<dbReference type="SUPFAM" id="SSF48403">
    <property type="entry name" value="Ankyrin repeat"/>
    <property type="match status" value="1"/>
</dbReference>
<keyword evidence="2" id="KW-0040">ANK repeat</keyword>
<keyword evidence="1" id="KW-0677">Repeat</keyword>
<sequence>MSYYQDGRATDRMQTELMIAIQRNDIKTIYKIINDESILFKIVPECKELYINVRNREHRPALYFAIKYKMTGVALKLLNTGKCDLSIIMCNYQSMLMAAFQYSLPDVVDKILDFDCELNSVSQYSDSAIRAAVYSHKDIALKMINKGCTLWWDNSNYRSVILYALEHGKLTPIVDTIIEKYKDVDVDKHKRRDLFHMNPVYKETQKLIDSGMYDLDLQDENGNTVLHNYLKNYGLSTIKKLVENKCNVNIQNNNGITALMHSIMTDNMAATCYLIRVASCDIYKIANNGDTAVSLALEIEYNNSYHMYILLDKLFQDKSSELLNEKVIKFLVDKKLLHKLKIFYQDEIVKIIDDKDNSLSISFLKMFDINVIKEICNYMY</sequence>
<dbReference type="PANTHER" id="PTHR24198:SF165">
    <property type="entry name" value="ANKYRIN REPEAT-CONTAINING PROTEIN-RELATED"/>
    <property type="match status" value="1"/>
</dbReference>
<accession>A0A3G4ZUJ7</accession>
<dbReference type="InterPro" id="IPR036770">
    <property type="entry name" value="Ankyrin_rpt-contain_sf"/>
</dbReference>
<evidence type="ECO:0000256" key="2">
    <source>
        <dbReference type="ARBA" id="ARBA00023043"/>
    </source>
</evidence>
<organism evidence="3">
    <name type="scientific">Edafosvirus sp</name>
    <dbReference type="NCBI Taxonomy" id="2487765"/>
    <lineage>
        <taxon>Viruses</taxon>
        <taxon>Varidnaviria</taxon>
        <taxon>Bamfordvirae</taxon>
        <taxon>Nucleocytoviricota</taxon>
        <taxon>Megaviricetes</taxon>
        <taxon>Imitervirales</taxon>
        <taxon>Mimiviridae</taxon>
        <taxon>Klosneuvirinae</taxon>
    </lineage>
</organism>
<dbReference type="Gene3D" id="1.25.40.20">
    <property type="entry name" value="Ankyrin repeat-containing domain"/>
    <property type="match status" value="2"/>
</dbReference>
<name>A0A3G4ZUJ7_9VIRU</name>
<protein>
    <submittedName>
        <fullName evidence="3">Uncharacterized protein</fullName>
    </submittedName>
</protein>